<organism evidence="1 2">
    <name type="scientific">Candidatus Cohnella colombiensis</name>
    <dbReference type="NCBI Taxonomy" id="3121368"/>
    <lineage>
        <taxon>Bacteria</taxon>
        <taxon>Bacillati</taxon>
        <taxon>Bacillota</taxon>
        <taxon>Bacilli</taxon>
        <taxon>Bacillales</taxon>
        <taxon>Paenibacillaceae</taxon>
        <taxon>Cohnella</taxon>
    </lineage>
</organism>
<dbReference type="AlphaFoldDB" id="A0AA95F0J0"/>
<name>A0AA95F0J0_9BACL</name>
<gene>
    <name evidence="1" type="ORF">P0Y55_10075</name>
</gene>
<keyword evidence="2" id="KW-1185">Reference proteome</keyword>
<reference evidence="1" key="1">
    <citation type="submission" date="2023-03" db="EMBL/GenBank/DDBJ databases">
        <title>Andean soil-derived lignocellulolytic bacterial consortium as a source of novel taxa and putative plastic-active enzymes.</title>
        <authorList>
            <person name="Diaz-Garcia L."/>
            <person name="Chuvochina M."/>
            <person name="Feuerriegel G."/>
            <person name="Bunk B."/>
            <person name="Sproer C."/>
            <person name="Streit W.R."/>
            <person name="Rodriguez L.M."/>
            <person name="Overmann J."/>
            <person name="Jimenez D.J."/>
        </authorList>
    </citation>
    <scope>NUCLEOTIDE SEQUENCE</scope>
    <source>
        <strain evidence="1">MAG 2441</strain>
    </source>
</reference>
<evidence type="ECO:0000313" key="1">
    <source>
        <dbReference type="EMBL" id="WEK56356.1"/>
    </source>
</evidence>
<dbReference type="Pfam" id="PF14174">
    <property type="entry name" value="YycC"/>
    <property type="match status" value="1"/>
</dbReference>
<dbReference type="EMBL" id="CP119317">
    <property type="protein sequence ID" value="WEK56356.1"/>
    <property type="molecule type" value="Genomic_DNA"/>
</dbReference>
<evidence type="ECO:0000313" key="2">
    <source>
        <dbReference type="Proteomes" id="UP001178662"/>
    </source>
</evidence>
<sequence length="53" mass="6013">MRPLPISAETAVKLAEFMKVPLENLMHMPQHIMLQKLAEMAQAAGENKEDKHD</sequence>
<dbReference type="InterPro" id="IPR025550">
    <property type="entry name" value="YycC"/>
</dbReference>
<proteinExistence type="predicted"/>
<dbReference type="Proteomes" id="UP001178662">
    <property type="component" value="Chromosome"/>
</dbReference>
<protein>
    <submittedName>
        <fullName evidence="1">YycC family protein</fullName>
    </submittedName>
</protein>
<accession>A0AA95F0J0</accession>